<protein>
    <submittedName>
        <fullName evidence="3">Uncharacterized protein</fullName>
    </submittedName>
</protein>
<keyword evidence="4" id="KW-1185">Reference proteome</keyword>
<comment type="caution">
    <text evidence="3">The sequence shown here is derived from an EMBL/GenBank/DDBJ whole genome shotgun (WGS) entry which is preliminary data.</text>
</comment>
<sequence length="189" mass="20527">MGRTRWWQNGLDSAPVHSGQAAVLGFAVFPQGHGFNKEVTQFKDVGKGAGFVPLNDKELYWFFTCPEGENMAQDPQLIQKEVNEKRSSTLEPKVRNPDQFIAKSSIRSSGTRIASKFNSVFSKLTAIEKRELGGASIVVHLEDETTIKSKVLTGCAGVHLVAANWLGLSAPVHSGGLAVFQQGHGFSTK</sequence>
<keyword evidence="2" id="KW-0503">Monooxygenase</keyword>
<evidence type="ECO:0000313" key="4">
    <source>
        <dbReference type="Proteomes" id="UP000467840"/>
    </source>
</evidence>
<gene>
    <name evidence="3" type="ORF">GH714_021039</name>
</gene>
<dbReference type="PANTHER" id="PTHR45934:SF1">
    <property type="entry name" value="OS04G0423100 PROTEIN"/>
    <property type="match status" value="1"/>
</dbReference>
<dbReference type="AlphaFoldDB" id="A0A6A6KA70"/>
<keyword evidence="1" id="KW-0560">Oxidoreductase</keyword>
<dbReference type="Gene3D" id="3.30.9.30">
    <property type="match status" value="1"/>
</dbReference>
<dbReference type="Proteomes" id="UP000467840">
    <property type="component" value="Chromosome 12"/>
</dbReference>
<dbReference type="PANTHER" id="PTHR45934">
    <property type="entry name" value="FAD/NAD(P)-BINDING OXIDOREDUCTASE FAMILY PROTEIN"/>
    <property type="match status" value="1"/>
</dbReference>
<accession>A0A6A6KA70</accession>
<name>A0A6A6KA70_HEVBR</name>
<proteinExistence type="predicted"/>
<dbReference type="GO" id="GO:0004497">
    <property type="term" value="F:monooxygenase activity"/>
    <property type="evidence" value="ECO:0007669"/>
    <property type="project" value="UniProtKB-KW"/>
</dbReference>
<organism evidence="3 4">
    <name type="scientific">Hevea brasiliensis</name>
    <name type="common">Para rubber tree</name>
    <name type="synonym">Siphonia brasiliensis</name>
    <dbReference type="NCBI Taxonomy" id="3981"/>
    <lineage>
        <taxon>Eukaryota</taxon>
        <taxon>Viridiplantae</taxon>
        <taxon>Streptophyta</taxon>
        <taxon>Embryophyta</taxon>
        <taxon>Tracheophyta</taxon>
        <taxon>Spermatophyta</taxon>
        <taxon>Magnoliopsida</taxon>
        <taxon>eudicotyledons</taxon>
        <taxon>Gunneridae</taxon>
        <taxon>Pentapetalae</taxon>
        <taxon>rosids</taxon>
        <taxon>fabids</taxon>
        <taxon>Malpighiales</taxon>
        <taxon>Euphorbiaceae</taxon>
        <taxon>Crotonoideae</taxon>
        <taxon>Micrandreae</taxon>
        <taxon>Hevea</taxon>
    </lineage>
</organism>
<evidence type="ECO:0000313" key="3">
    <source>
        <dbReference type="EMBL" id="KAF2284349.1"/>
    </source>
</evidence>
<evidence type="ECO:0000256" key="2">
    <source>
        <dbReference type="ARBA" id="ARBA00023033"/>
    </source>
</evidence>
<evidence type="ECO:0000256" key="1">
    <source>
        <dbReference type="ARBA" id="ARBA00023002"/>
    </source>
</evidence>
<dbReference type="EMBL" id="JAAGAX010000018">
    <property type="protein sequence ID" value="KAF2284349.1"/>
    <property type="molecule type" value="Genomic_DNA"/>
</dbReference>
<reference evidence="3 4" key="1">
    <citation type="journal article" date="2020" name="Mol. Plant">
        <title>The Chromosome-Based Rubber Tree Genome Provides New Insights into Spurge Genome Evolution and Rubber Biosynthesis.</title>
        <authorList>
            <person name="Liu J."/>
            <person name="Shi C."/>
            <person name="Shi C.C."/>
            <person name="Li W."/>
            <person name="Zhang Q.J."/>
            <person name="Zhang Y."/>
            <person name="Li K."/>
            <person name="Lu H.F."/>
            <person name="Shi C."/>
            <person name="Zhu S.T."/>
            <person name="Xiao Z.Y."/>
            <person name="Nan H."/>
            <person name="Yue Y."/>
            <person name="Zhu X.G."/>
            <person name="Wu Y."/>
            <person name="Hong X.N."/>
            <person name="Fan G.Y."/>
            <person name="Tong Y."/>
            <person name="Zhang D."/>
            <person name="Mao C.L."/>
            <person name="Liu Y.L."/>
            <person name="Hao S.J."/>
            <person name="Liu W.Q."/>
            <person name="Lv M.Q."/>
            <person name="Zhang H.B."/>
            <person name="Liu Y."/>
            <person name="Hu-Tang G.R."/>
            <person name="Wang J.P."/>
            <person name="Wang J.H."/>
            <person name="Sun Y.H."/>
            <person name="Ni S.B."/>
            <person name="Chen W.B."/>
            <person name="Zhang X.C."/>
            <person name="Jiao Y.N."/>
            <person name="Eichler E.E."/>
            <person name="Li G.H."/>
            <person name="Liu X."/>
            <person name="Gao L.Z."/>
        </authorList>
    </citation>
    <scope>NUCLEOTIDE SEQUENCE [LARGE SCALE GENOMIC DNA]</scope>
    <source>
        <strain evidence="4">cv. GT1</strain>
        <tissue evidence="3">Leaf</tissue>
    </source>
</reference>
<dbReference type="InterPro" id="IPR044560">
    <property type="entry name" value="MOase"/>
</dbReference>